<protein>
    <submittedName>
        <fullName evidence="4">Acyl CoA binding protein, putative</fullName>
        <ecNumber evidence="4">2.3.1.48</ecNumber>
    </submittedName>
</protein>
<name>L0AYD1_THEEQ</name>
<dbReference type="EC" id="2.3.1.48" evidence="4"/>
<evidence type="ECO:0000259" key="3">
    <source>
        <dbReference type="PROSITE" id="PS51228"/>
    </source>
</evidence>
<evidence type="ECO:0000256" key="2">
    <source>
        <dbReference type="ARBA" id="ARBA00023121"/>
    </source>
</evidence>
<dbReference type="EMBL" id="CP001669">
    <property type="protein sequence ID" value="AFZ80575.1"/>
    <property type="molecule type" value="Genomic_DNA"/>
</dbReference>
<dbReference type="OrthoDB" id="346910at2759"/>
<dbReference type="PROSITE" id="PS51228">
    <property type="entry name" value="ACB_2"/>
    <property type="match status" value="1"/>
</dbReference>
<dbReference type="Pfam" id="PF00887">
    <property type="entry name" value="ACBP"/>
    <property type="match status" value="1"/>
</dbReference>
<reference evidence="4 5" key="1">
    <citation type="journal article" date="2012" name="BMC Genomics">
        <title>Comparative genomic analysis and phylogenetic position of Theileria equi.</title>
        <authorList>
            <person name="Kappmeyer L.S."/>
            <person name="Thiagarajan M."/>
            <person name="Herndon D.R."/>
            <person name="Ramsay J.D."/>
            <person name="Caler E."/>
            <person name="Djikeng A."/>
            <person name="Gillespie J.J."/>
            <person name="Lau A.O."/>
            <person name="Roalson E.H."/>
            <person name="Silva J.C."/>
            <person name="Silva M.G."/>
            <person name="Suarez C.E."/>
            <person name="Ueti M.W."/>
            <person name="Nene V.M."/>
            <person name="Mealey R.H."/>
            <person name="Knowles D.P."/>
            <person name="Brayton K.A."/>
        </authorList>
    </citation>
    <scope>NUCLEOTIDE SEQUENCE [LARGE SCALE GENOMIC DNA]</scope>
    <source>
        <strain evidence="4 5">WA</strain>
    </source>
</reference>
<dbReference type="RefSeq" id="XP_004830241.1">
    <property type="nucleotide sequence ID" value="XM_004830184.1"/>
</dbReference>
<dbReference type="PRINTS" id="PR00689">
    <property type="entry name" value="ACOABINDINGP"/>
</dbReference>
<keyword evidence="4" id="KW-0012">Acyltransferase</keyword>
<dbReference type="InterPro" id="IPR035984">
    <property type="entry name" value="Acyl-CoA-binding_sf"/>
</dbReference>
<sequence length="88" mass="10161">MLDQDFQNATKYVAETKSMKVTNDQKLSFYKYYKQATVGDCNTERPGFYKLEEKAKWDSWNSVKGMSSDAAKEAYVNLLTSIQPSWRG</sequence>
<evidence type="ECO:0000256" key="1">
    <source>
        <dbReference type="ARBA" id="ARBA00005567"/>
    </source>
</evidence>
<comment type="similarity">
    <text evidence="1">Belongs to the ACBP family.</text>
</comment>
<dbReference type="GO" id="GO:0000062">
    <property type="term" value="F:fatty-acyl-CoA binding"/>
    <property type="evidence" value="ECO:0007669"/>
    <property type="project" value="InterPro"/>
</dbReference>
<dbReference type="Gene3D" id="1.20.80.10">
    <property type="match status" value="1"/>
</dbReference>
<keyword evidence="5" id="KW-1185">Reference proteome</keyword>
<dbReference type="GO" id="GO:0006631">
    <property type="term" value="P:fatty acid metabolic process"/>
    <property type="evidence" value="ECO:0007669"/>
    <property type="project" value="TreeGrafter"/>
</dbReference>
<evidence type="ECO:0000313" key="5">
    <source>
        <dbReference type="Proteomes" id="UP000031512"/>
    </source>
</evidence>
<organism evidence="4 5">
    <name type="scientific">Theileria equi strain WA</name>
    <dbReference type="NCBI Taxonomy" id="1537102"/>
    <lineage>
        <taxon>Eukaryota</taxon>
        <taxon>Sar</taxon>
        <taxon>Alveolata</taxon>
        <taxon>Apicomplexa</taxon>
        <taxon>Aconoidasida</taxon>
        <taxon>Piroplasmida</taxon>
        <taxon>Theileriidae</taxon>
        <taxon>Theileria</taxon>
    </lineage>
</organism>
<dbReference type="GeneID" id="15803738"/>
<dbReference type="InterPro" id="IPR014352">
    <property type="entry name" value="FERM/acyl-CoA-bd_prot_sf"/>
</dbReference>
<proteinExistence type="inferred from homology"/>
<dbReference type="SUPFAM" id="SSF47027">
    <property type="entry name" value="Acyl-CoA binding protein"/>
    <property type="match status" value="1"/>
</dbReference>
<accession>L0AYD1</accession>
<keyword evidence="4" id="KW-0808">Transferase</keyword>
<gene>
    <name evidence="4" type="ORF">BEWA_034320</name>
</gene>
<dbReference type="PANTHER" id="PTHR23310">
    <property type="entry name" value="ACYL-COA-BINDING PROTEIN, ACBP"/>
    <property type="match status" value="1"/>
</dbReference>
<dbReference type="VEuPathDB" id="PiroplasmaDB:BEWA_034320"/>
<dbReference type="AlphaFoldDB" id="L0AYD1"/>
<dbReference type="KEGG" id="beq:BEWA_034320"/>
<evidence type="ECO:0000313" key="4">
    <source>
        <dbReference type="EMBL" id="AFZ80575.1"/>
    </source>
</evidence>
<dbReference type="STRING" id="1537102.L0AYD1"/>
<dbReference type="eggNOG" id="KOG0817">
    <property type="taxonomic scope" value="Eukaryota"/>
</dbReference>
<dbReference type="Proteomes" id="UP000031512">
    <property type="component" value="Chromosome 1"/>
</dbReference>
<keyword evidence="2" id="KW-0446">Lipid-binding</keyword>
<feature type="domain" description="ACB" evidence="3">
    <location>
        <begin position="2"/>
        <end position="88"/>
    </location>
</feature>
<dbReference type="InterPro" id="IPR000582">
    <property type="entry name" value="Acyl-CoA-binding_protein"/>
</dbReference>
<dbReference type="GO" id="GO:0061733">
    <property type="term" value="F:protein-lysine-acetyltransferase activity"/>
    <property type="evidence" value="ECO:0007669"/>
    <property type="project" value="UniProtKB-EC"/>
</dbReference>
<dbReference type="PANTHER" id="PTHR23310:SF62">
    <property type="entry name" value="ACYL-COA BINDING PROTEIN 1, ISOFORM A"/>
    <property type="match status" value="1"/>
</dbReference>